<proteinExistence type="predicted"/>
<feature type="compositionally biased region" description="Low complexity" evidence="1">
    <location>
        <begin position="196"/>
        <end position="213"/>
    </location>
</feature>
<accession>A0A0C4DYL6</accession>
<feature type="domain" description="Protein kinase" evidence="2">
    <location>
        <begin position="304"/>
        <end position="620"/>
    </location>
</feature>
<reference evidence="5" key="1">
    <citation type="submission" date="2010-05" db="EMBL/GenBank/DDBJ databases">
        <title>The genome sequence of Magnaporthe poae strain ATCC 64411.</title>
        <authorList>
            <person name="Ma L.-J."/>
            <person name="Dead R."/>
            <person name="Young S."/>
            <person name="Zeng Q."/>
            <person name="Koehrsen M."/>
            <person name="Alvarado L."/>
            <person name="Berlin A."/>
            <person name="Chapman S.B."/>
            <person name="Chen Z."/>
            <person name="Freedman E."/>
            <person name="Gellesch M."/>
            <person name="Goldberg J."/>
            <person name="Griggs A."/>
            <person name="Gujja S."/>
            <person name="Heilman E.R."/>
            <person name="Heiman D."/>
            <person name="Hepburn T."/>
            <person name="Howarth C."/>
            <person name="Jen D."/>
            <person name="Larson L."/>
            <person name="Mehta T."/>
            <person name="Neiman D."/>
            <person name="Pearson M."/>
            <person name="Roberts A."/>
            <person name="Saif S."/>
            <person name="Shea T."/>
            <person name="Shenoy N."/>
            <person name="Sisk P."/>
            <person name="Stolte C."/>
            <person name="Sykes S."/>
            <person name="Walk T."/>
            <person name="White J."/>
            <person name="Yandava C."/>
            <person name="Haas B."/>
            <person name="Nusbaum C."/>
            <person name="Birren B."/>
        </authorList>
    </citation>
    <scope>NUCLEOTIDE SEQUENCE [LARGE SCALE GENOMIC DNA]</scope>
    <source>
        <strain evidence="5">ATCC 64411 / 73-15</strain>
    </source>
</reference>
<dbReference type="EnsemblFungi" id="MAPG_05142T0">
    <property type="protein sequence ID" value="MAPG_05142T0"/>
    <property type="gene ID" value="MAPG_05142"/>
</dbReference>
<dbReference type="eggNOG" id="KOG0032">
    <property type="taxonomic scope" value="Eukaryota"/>
</dbReference>
<dbReference type="Pfam" id="PF00069">
    <property type="entry name" value="Pkinase"/>
    <property type="match status" value="1"/>
</dbReference>
<dbReference type="InterPro" id="IPR000719">
    <property type="entry name" value="Prot_kinase_dom"/>
</dbReference>
<gene>
    <name evidence="3" type="ORF">MAPG_05142</name>
</gene>
<dbReference type="InterPro" id="IPR008271">
    <property type="entry name" value="Ser/Thr_kinase_AS"/>
</dbReference>
<name>A0A0C4DYL6_MAGP6</name>
<dbReference type="OMA" id="NCQWLAL"/>
<dbReference type="OrthoDB" id="346907at2759"/>
<dbReference type="EMBL" id="GL876969">
    <property type="protein sequence ID" value="KLU86123.1"/>
    <property type="molecule type" value="Genomic_DNA"/>
</dbReference>
<dbReference type="PROSITE" id="PS00108">
    <property type="entry name" value="PROTEIN_KINASE_ST"/>
    <property type="match status" value="1"/>
</dbReference>
<dbReference type="Proteomes" id="UP000011715">
    <property type="component" value="Unassembled WGS sequence"/>
</dbReference>
<protein>
    <submittedName>
        <fullName evidence="3">CAMK protein kinase</fullName>
    </submittedName>
</protein>
<organism evidence="4 5">
    <name type="scientific">Magnaporthiopsis poae (strain ATCC 64411 / 73-15)</name>
    <name type="common">Kentucky bluegrass fungus</name>
    <name type="synonym">Magnaporthe poae</name>
    <dbReference type="NCBI Taxonomy" id="644358"/>
    <lineage>
        <taxon>Eukaryota</taxon>
        <taxon>Fungi</taxon>
        <taxon>Dikarya</taxon>
        <taxon>Ascomycota</taxon>
        <taxon>Pezizomycotina</taxon>
        <taxon>Sordariomycetes</taxon>
        <taxon>Sordariomycetidae</taxon>
        <taxon>Magnaporthales</taxon>
        <taxon>Magnaporthaceae</taxon>
        <taxon>Magnaporthiopsis</taxon>
    </lineage>
</organism>
<dbReference type="SMART" id="SM00220">
    <property type="entry name" value="S_TKc"/>
    <property type="match status" value="1"/>
</dbReference>
<dbReference type="Gene3D" id="1.10.510.10">
    <property type="entry name" value="Transferase(Phosphotransferase) domain 1"/>
    <property type="match status" value="1"/>
</dbReference>
<dbReference type="GO" id="GO:0005737">
    <property type="term" value="C:cytoplasm"/>
    <property type="evidence" value="ECO:0007669"/>
    <property type="project" value="TreeGrafter"/>
</dbReference>
<dbReference type="GO" id="GO:0005634">
    <property type="term" value="C:nucleus"/>
    <property type="evidence" value="ECO:0007669"/>
    <property type="project" value="TreeGrafter"/>
</dbReference>
<reference evidence="4" key="4">
    <citation type="journal article" date="2015" name="G3 (Bethesda)">
        <title>Genome sequences of three phytopathogenic species of the Magnaporthaceae family of fungi.</title>
        <authorList>
            <person name="Okagaki L.H."/>
            <person name="Nunes C.C."/>
            <person name="Sailsbery J."/>
            <person name="Clay B."/>
            <person name="Brown D."/>
            <person name="John T."/>
            <person name="Oh Y."/>
            <person name="Young N."/>
            <person name="Fitzgerald M."/>
            <person name="Haas B.J."/>
            <person name="Zeng Q."/>
            <person name="Young S."/>
            <person name="Adiconis X."/>
            <person name="Fan L."/>
            <person name="Levin J.Z."/>
            <person name="Mitchell T.K."/>
            <person name="Okubara P.A."/>
            <person name="Farman M.L."/>
            <person name="Kohn L.M."/>
            <person name="Birren B."/>
            <person name="Ma L.-J."/>
            <person name="Dean R.A."/>
        </authorList>
    </citation>
    <scope>NUCLEOTIDE SEQUENCE</scope>
    <source>
        <strain evidence="4">ATCC 64411 / 73-15</strain>
    </source>
</reference>
<feature type="region of interest" description="Disordered" evidence="1">
    <location>
        <begin position="196"/>
        <end position="246"/>
    </location>
</feature>
<feature type="compositionally biased region" description="Polar residues" evidence="1">
    <location>
        <begin position="142"/>
        <end position="159"/>
    </location>
</feature>
<dbReference type="InterPro" id="IPR011009">
    <property type="entry name" value="Kinase-like_dom_sf"/>
</dbReference>
<evidence type="ECO:0000313" key="3">
    <source>
        <dbReference type="EMBL" id="KLU86123.1"/>
    </source>
</evidence>
<dbReference type="VEuPathDB" id="FungiDB:MAPG_05142"/>
<keyword evidence="5" id="KW-1185">Reference proteome</keyword>
<dbReference type="PROSITE" id="PS50011">
    <property type="entry name" value="PROTEIN_KINASE_DOM"/>
    <property type="match status" value="1"/>
</dbReference>
<dbReference type="SUPFAM" id="SSF56112">
    <property type="entry name" value="Protein kinase-like (PK-like)"/>
    <property type="match status" value="1"/>
</dbReference>
<dbReference type="GO" id="GO:0044773">
    <property type="term" value="P:mitotic DNA damage checkpoint signaling"/>
    <property type="evidence" value="ECO:0007669"/>
    <property type="project" value="TreeGrafter"/>
</dbReference>
<reference evidence="3" key="3">
    <citation type="submission" date="2011-03" db="EMBL/GenBank/DDBJ databases">
        <title>Annotation of Magnaporthe poae ATCC 64411.</title>
        <authorList>
            <person name="Ma L.-J."/>
            <person name="Dead R."/>
            <person name="Young S.K."/>
            <person name="Zeng Q."/>
            <person name="Gargeya S."/>
            <person name="Fitzgerald M."/>
            <person name="Haas B."/>
            <person name="Abouelleil A."/>
            <person name="Alvarado L."/>
            <person name="Arachchi H.M."/>
            <person name="Berlin A."/>
            <person name="Brown A."/>
            <person name="Chapman S.B."/>
            <person name="Chen Z."/>
            <person name="Dunbar C."/>
            <person name="Freedman E."/>
            <person name="Gearin G."/>
            <person name="Gellesch M."/>
            <person name="Goldberg J."/>
            <person name="Griggs A."/>
            <person name="Gujja S."/>
            <person name="Heiman D."/>
            <person name="Howarth C."/>
            <person name="Larson L."/>
            <person name="Lui A."/>
            <person name="MacDonald P.J.P."/>
            <person name="Mehta T."/>
            <person name="Montmayeur A."/>
            <person name="Murphy C."/>
            <person name="Neiman D."/>
            <person name="Pearson M."/>
            <person name="Priest M."/>
            <person name="Roberts A."/>
            <person name="Saif S."/>
            <person name="Shea T."/>
            <person name="Shenoy N."/>
            <person name="Sisk P."/>
            <person name="Stolte C."/>
            <person name="Sykes S."/>
            <person name="Yandava C."/>
            <person name="Wortman J."/>
            <person name="Nusbaum C."/>
            <person name="Birren B."/>
        </authorList>
    </citation>
    <scope>NUCLEOTIDE SEQUENCE</scope>
    <source>
        <strain evidence="3">ATCC 64411</strain>
    </source>
</reference>
<dbReference type="AlphaFoldDB" id="A0A0C4DYL6"/>
<dbReference type="EMBL" id="ADBL01001214">
    <property type="status" value="NOT_ANNOTATED_CDS"/>
    <property type="molecule type" value="Genomic_DNA"/>
</dbReference>
<evidence type="ECO:0000313" key="5">
    <source>
        <dbReference type="Proteomes" id="UP000011715"/>
    </source>
</evidence>
<sequence>MDARLQSIRMQRESFKADDVAPVHLDELVVPPDKGIRILVRPLRSRSVSPANHDNCEWLALHAEVASPESPSRPQHTVLAVTQTSKDIKFSVRVPGGGSRAGDSSGSEAHGPTLWCEMYYDTDSDHQIFVNKSDLPISLTRVSQLPPSSPGTEPQNVLPLTSKKLPPGTWRIRVDDIDVLDFRIVEKRPALMRIATTSSSDTGSSLSSMVNSSGKRSFVADEDDPAGPDARRIRGTDGSPSSRKQDGVIEFLPSNADKLVFTLPTASNSKNQELVPFNGQPLLDMQPGDTVHIPGGCELDQYRITKRDLIASTSLSSVFKGTAEHLNIPPNSIIMVKVLKTRAAPSYNGLTKPLENEKNIIRQAEGWQREFQSHGYLQHDHIPKLYGGDARYLSLYMEHVDAHDLTIQGTWRGTNNDYFVGNKADAVRILRDISGALNYIHSRNLVHNDIKPSNILFSPERGAVLCDFGLSAHTRSPPTAGGTPYYVPPEYIGHKQRGPAGDVWALGVTMLYVLRKLPWPESRMRRREAQRPLFWLIADLHKTAAQARGGSQAVVGGRAGAGSQGPPTAVVQMLTWLNEVKEAREKLDPLDKLQGLVIKMLAPNPMQRISARRIMTELFAEQAPQAQQQPTPA</sequence>
<reference evidence="4" key="5">
    <citation type="submission" date="2015-06" db="UniProtKB">
        <authorList>
            <consortium name="EnsemblFungi"/>
        </authorList>
    </citation>
    <scope>IDENTIFICATION</scope>
    <source>
        <strain evidence="4">ATCC 64411</strain>
    </source>
</reference>
<dbReference type="STRING" id="644358.A0A0C4DYL6"/>
<evidence type="ECO:0000259" key="2">
    <source>
        <dbReference type="PROSITE" id="PS50011"/>
    </source>
</evidence>
<dbReference type="GO" id="GO:0004674">
    <property type="term" value="F:protein serine/threonine kinase activity"/>
    <property type="evidence" value="ECO:0007669"/>
    <property type="project" value="TreeGrafter"/>
</dbReference>
<evidence type="ECO:0000256" key="1">
    <source>
        <dbReference type="SAM" id="MobiDB-lite"/>
    </source>
</evidence>
<dbReference type="GO" id="GO:0005524">
    <property type="term" value="F:ATP binding"/>
    <property type="evidence" value="ECO:0007669"/>
    <property type="project" value="InterPro"/>
</dbReference>
<dbReference type="PANTHER" id="PTHR44167">
    <property type="entry name" value="OVARIAN-SPECIFIC SERINE/THREONINE-PROTEIN KINASE LOK-RELATED"/>
    <property type="match status" value="1"/>
</dbReference>
<dbReference type="GO" id="GO:0051094">
    <property type="term" value="P:positive regulation of developmental process"/>
    <property type="evidence" value="ECO:0007669"/>
    <property type="project" value="UniProtKB-ARBA"/>
</dbReference>
<keyword evidence="3" id="KW-0808">Transferase</keyword>
<feature type="region of interest" description="Disordered" evidence="1">
    <location>
        <begin position="142"/>
        <end position="162"/>
    </location>
</feature>
<keyword evidence="3" id="KW-0418">Kinase</keyword>
<evidence type="ECO:0000313" key="4">
    <source>
        <dbReference type="EnsemblFungi" id="MAPG_05142T0"/>
    </source>
</evidence>
<dbReference type="PANTHER" id="PTHR44167:SF18">
    <property type="entry name" value="PROTEIN KINASE DOMAIN-CONTAINING PROTEIN"/>
    <property type="match status" value="1"/>
</dbReference>
<reference evidence="3" key="2">
    <citation type="submission" date="2010-05" db="EMBL/GenBank/DDBJ databases">
        <title>The Genome Sequence of Magnaporthe poae strain ATCC 64411.</title>
        <authorList>
            <consortium name="The Broad Institute Genome Sequencing Platform"/>
            <consortium name="Broad Institute Genome Sequencing Center for Infectious Disease"/>
            <person name="Ma L.-J."/>
            <person name="Dead R."/>
            <person name="Young S."/>
            <person name="Zeng Q."/>
            <person name="Koehrsen M."/>
            <person name="Alvarado L."/>
            <person name="Berlin A."/>
            <person name="Chapman S.B."/>
            <person name="Chen Z."/>
            <person name="Freedman E."/>
            <person name="Gellesch M."/>
            <person name="Goldberg J."/>
            <person name="Griggs A."/>
            <person name="Gujja S."/>
            <person name="Heilman E.R."/>
            <person name="Heiman D."/>
            <person name="Hepburn T."/>
            <person name="Howarth C."/>
            <person name="Jen D."/>
            <person name="Larson L."/>
            <person name="Mehta T."/>
            <person name="Neiman D."/>
            <person name="Pearson M."/>
            <person name="Roberts A."/>
            <person name="Saif S."/>
            <person name="Shea T."/>
            <person name="Shenoy N."/>
            <person name="Sisk P."/>
            <person name="Stolte C."/>
            <person name="Sykes S."/>
            <person name="Walk T."/>
            <person name="White J."/>
            <person name="Yandava C."/>
            <person name="Haas B."/>
            <person name="Nusbaum C."/>
            <person name="Birren B."/>
        </authorList>
    </citation>
    <scope>NUCLEOTIDE SEQUENCE</scope>
    <source>
        <strain evidence="3">ATCC 64411</strain>
    </source>
</reference>